<evidence type="ECO:0000313" key="5">
    <source>
        <dbReference type="EMBL" id="MPA63900.1"/>
    </source>
</evidence>
<evidence type="ECO:0000313" key="4">
    <source>
        <dbReference type="EMBL" id="MPA63899.1"/>
    </source>
</evidence>
<accession>A0A5B7B510</accession>
<feature type="compositionally biased region" description="Low complexity" evidence="3">
    <location>
        <begin position="63"/>
        <end position="76"/>
    </location>
</feature>
<dbReference type="EMBL" id="GHES01033340">
    <property type="protein sequence ID" value="MPA63899.1"/>
    <property type="molecule type" value="Transcribed_RNA"/>
</dbReference>
<protein>
    <submittedName>
        <fullName evidence="4">Uncharacterized protein</fullName>
    </submittedName>
</protein>
<proteinExistence type="predicted"/>
<sequence>MNSLRRAIAGELLFSSTSSRKCLMLLQSISTLQQSSLYSTTSTSTSSSKNQQQQRYKKPKPQPEQSSPSLSSASFSEVVQKKALVSQGENEKGMEEANNWPRPSEIPWQTKVANSVNLIGRVQIPVQFQASPDGKYWAGTIISQQNEEAAIFSSDSPPFWIPIIFEGDLAHIAACHLKEKDCVYIAGHLSADPPPFTISQGQVNVQVMVCSINFVQGSSQLKKSSAPCKQEELDKNHSASVKDDISVNQSWKDLIAKPHEWWDIRLKKGNLVAAAFEHKSNGQLLCIDDSTPEWIQNELVCLAFDRKIVQENLKRACVAKDGGSWMDLLKNPKQWWDHRENKLNGSVKPKYPDFKHKDSGVALWLDNAPKWVLSELEGLEFDVQLRKMKQVKDRKSDDSWKNLVENPDKWWDNRSGKVNKKSPDFKNKDTGEGLWLDDSPAWVLSRLPPLKTKDVATGNWKLPS</sequence>
<dbReference type="InterPro" id="IPR012340">
    <property type="entry name" value="NA-bd_OB-fold"/>
</dbReference>
<dbReference type="PANTHER" id="PTHR10302">
    <property type="entry name" value="SINGLE-STRANDED DNA-BINDING PROTEIN"/>
    <property type="match status" value="1"/>
</dbReference>
<organism evidence="4">
    <name type="scientific">Davidia involucrata</name>
    <name type="common">Dove tree</name>
    <dbReference type="NCBI Taxonomy" id="16924"/>
    <lineage>
        <taxon>Eukaryota</taxon>
        <taxon>Viridiplantae</taxon>
        <taxon>Streptophyta</taxon>
        <taxon>Embryophyta</taxon>
        <taxon>Tracheophyta</taxon>
        <taxon>Spermatophyta</taxon>
        <taxon>Magnoliopsida</taxon>
        <taxon>eudicotyledons</taxon>
        <taxon>Gunneridae</taxon>
        <taxon>Pentapetalae</taxon>
        <taxon>asterids</taxon>
        <taxon>Cornales</taxon>
        <taxon>Nyssaceae</taxon>
        <taxon>Davidia</taxon>
    </lineage>
</organism>
<dbReference type="InterPro" id="IPR000424">
    <property type="entry name" value="Primosome_PriB/ssb"/>
</dbReference>
<dbReference type="PROSITE" id="PS50935">
    <property type="entry name" value="SSB"/>
    <property type="match status" value="1"/>
</dbReference>
<gene>
    <name evidence="4" type="ORF">Din_033340</name>
    <name evidence="5" type="ORF">Din_033341</name>
</gene>
<dbReference type="EMBL" id="GHES01033341">
    <property type="protein sequence ID" value="MPA63900.1"/>
    <property type="molecule type" value="Transcribed_RNA"/>
</dbReference>
<dbReference type="GO" id="GO:0006264">
    <property type="term" value="P:mitochondrial DNA replication"/>
    <property type="evidence" value="ECO:0007669"/>
    <property type="project" value="TreeGrafter"/>
</dbReference>
<name>A0A5B7B510_DAVIN</name>
<dbReference type="AlphaFoldDB" id="A0A5B7B510"/>
<feature type="region of interest" description="Disordered" evidence="3">
    <location>
        <begin position="86"/>
        <end position="105"/>
    </location>
</feature>
<feature type="region of interest" description="Disordered" evidence="3">
    <location>
        <begin position="411"/>
        <end position="430"/>
    </location>
</feature>
<evidence type="ECO:0000256" key="1">
    <source>
        <dbReference type="ARBA" id="ARBA00023125"/>
    </source>
</evidence>
<evidence type="ECO:0000256" key="3">
    <source>
        <dbReference type="SAM" id="MobiDB-lite"/>
    </source>
</evidence>
<keyword evidence="1 2" id="KW-0238">DNA-binding</keyword>
<dbReference type="InterPro" id="IPR011344">
    <property type="entry name" value="ssDNA-bd"/>
</dbReference>
<feature type="compositionally biased region" description="Low complexity" evidence="3">
    <location>
        <begin position="40"/>
        <end position="54"/>
    </location>
</feature>
<dbReference type="GO" id="GO:0042645">
    <property type="term" value="C:mitochondrial nucleoid"/>
    <property type="evidence" value="ECO:0007669"/>
    <property type="project" value="TreeGrafter"/>
</dbReference>
<dbReference type="PANTHER" id="PTHR10302:SF23">
    <property type="entry name" value="PROTEIN OSB4, CHLOROPLASTIC"/>
    <property type="match status" value="1"/>
</dbReference>
<reference evidence="4" key="1">
    <citation type="submission" date="2019-08" db="EMBL/GenBank/DDBJ databases">
        <title>Reference gene set and small RNA set construction with multiple tissues from Davidia involucrata Baill.</title>
        <authorList>
            <person name="Yang H."/>
            <person name="Zhou C."/>
            <person name="Li G."/>
            <person name="Wang J."/>
            <person name="Gao P."/>
            <person name="Wang M."/>
            <person name="Wang R."/>
            <person name="Zhao Y."/>
        </authorList>
    </citation>
    <scope>NUCLEOTIDE SEQUENCE</scope>
    <source>
        <tissue evidence="4">Mixed with DoveR01_LX</tissue>
    </source>
</reference>
<evidence type="ECO:0000256" key="2">
    <source>
        <dbReference type="PROSITE-ProRule" id="PRU00252"/>
    </source>
</evidence>
<dbReference type="SUPFAM" id="SSF50249">
    <property type="entry name" value="Nucleic acid-binding proteins"/>
    <property type="match status" value="1"/>
</dbReference>
<feature type="region of interest" description="Disordered" evidence="3">
    <location>
        <begin position="40"/>
        <end position="77"/>
    </location>
</feature>
<dbReference type="GO" id="GO:0003697">
    <property type="term" value="F:single-stranded DNA binding"/>
    <property type="evidence" value="ECO:0007669"/>
    <property type="project" value="InterPro"/>
</dbReference>